<gene>
    <name evidence="2" type="ORF">PG993_006168</name>
</gene>
<feature type="region of interest" description="Disordered" evidence="1">
    <location>
        <begin position="68"/>
        <end position="110"/>
    </location>
</feature>
<evidence type="ECO:0000313" key="2">
    <source>
        <dbReference type="EMBL" id="KAK8041645.1"/>
    </source>
</evidence>
<dbReference type="Pfam" id="PF19535">
    <property type="entry name" value="DUF6060"/>
    <property type="match status" value="1"/>
</dbReference>
<name>A0ABR1T6S2_9PEZI</name>
<keyword evidence="3" id="KW-1185">Reference proteome</keyword>
<sequence>MVQFCCGYCDCGAAGIPEQPACSSKFGTLASGGGGGSGALRLQRNGTLITPAYEGPAEPVAETDILPETRAIPSQRAPVELTTREDEKPKGVCAGDWKPGPNPGDEDYVRPADGATMVKTKVDGGESGSKVQISTARTQSWSTTMEVSLGIADVLSLGLSFSSTFEESITDTTTVEFSVPAGETGYVIFTAWVRCSVGKYSLPLSVHEHPR</sequence>
<protein>
    <submittedName>
        <fullName evidence="2">Uncharacterized protein</fullName>
    </submittedName>
</protein>
<dbReference type="InterPro" id="IPR045702">
    <property type="entry name" value="DUF6060"/>
</dbReference>
<evidence type="ECO:0000256" key="1">
    <source>
        <dbReference type="SAM" id="MobiDB-lite"/>
    </source>
</evidence>
<evidence type="ECO:0000313" key="3">
    <source>
        <dbReference type="Proteomes" id="UP001444661"/>
    </source>
</evidence>
<comment type="caution">
    <text evidence="2">The sequence shown here is derived from an EMBL/GenBank/DDBJ whole genome shotgun (WGS) entry which is preliminary data.</text>
</comment>
<dbReference type="Proteomes" id="UP001444661">
    <property type="component" value="Unassembled WGS sequence"/>
</dbReference>
<organism evidence="2 3">
    <name type="scientific">Apiospora rasikravindrae</name>
    <dbReference type="NCBI Taxonomy" id="990691"/>
    <lineage>
        <taxon>Eukaryota</taxon>
        <taxon>Fungi</taxon>
        <taxon>Dikarya</taxon>
        <taxon>Ascomycota</taxon>
        <taxon>Pezizomycotina</taxon>
        <taxon>Sordariomycetes</taxon>
        <taxon>Xylariomycetidae</taxon>
        <taxon>Amphisphaeriales</taxon>
        <taxon>Apiosporaceae</taxon>
        <taxon>Apiospora</taxon>
    </lineage>
</organism>
<reference evidence="2 3" key="1">
    <citation type="submission" date="2023-01" db="EMBL/GenBank/DDBJ databases">
        <title>Analysis of 21 Apiospora genomes using comparative genomics revels a genus with tremendous synthesis potential of carbohydrate active enzymes and secondary metabolites.</title>
        <authorList>
            <person name="Sorensen T."/>
        </authorList>
    </citation>
    <scope>NUCLEOTIDE SEQUENCE [LARGE SCALE GENOMIC DNA]</scope>
    <source>
        <strain evidence="2 3">CBS 33761</strain>
    </source>
</reference>
<proteinExistence type="predicted"/>
<dbReference type="EMBL" id="JAQQWK010000005">
    <property type="protein sequence ID" value="KAK8041645.1"/>
    <property type="molecule type" value="Genomic_DNA"/>
</dbReference>
<accession>A0ABR1T6S2</accession>